<feature type="transmembrane region" description="Helical" evidence="1">
    <location>
        <begin position="107"/>
        <end position="128"/>
    </location>
</feature>
<dbReference type="EMBL" id="AMZN01000068">
    <property type="protein sequence ID" value="ELR69769.1"/>
    <property type="molecule type" value="Genomic_DNA"/>
</dbReference>
<name>L8JQM9_9BACT</name>
<dbReference type="RefSeq" id="WP_009581805.1">
    <property type="nucleotide sequence ID" value="NZ_AMZN01000068.1"/>
</dbReference>
<dbReference type="Proteomes" id="UP000011135">
    <property type="component" value="Unassembled WGS sequence"/>
</dbReference>
<feature type="transmembrane region" description="Helical" evidence="1">
    <location>
        <begin position="6"/>
        <end position="26"/>
    </location>
</feature>
<protein>
    <submittedName>
        <fullName evidence="3">SanA protein</fullName>
    </submittedName>
</protein>
<accession>L8JQM9</accession>
<keyword evidence="4" id="KW-1185">Reference proteome</keyword>
<proteinExistence type="predicted"/>
<keyword evidence="1" id="KW-1133">Transmembrane helix</keyword>
<sequence>MKGLKFLIFLGVLFFLIVLFMLPFYYSDISTLLSDLNKGTKTASSVFNDLLQYFQHVDSWNLLGFLFLAASILIMHSLIDQSFLYRLNKFYSGNFYLDGLLWLSKRLLSLIFTTLFFIFMANLIVDFYSNIRIASDTKDIEKEKYTVLLLGTNKYLQDGKSENLYYTYRIDAVVELYEQGYVSTILISGDNSREGYNEPRDMMLSLMKRGVPKDLIKLDFAGFRTLDSIVRSKRLFGLKNVLIVSQGFHLQRALFLSWYFGVDAIGYEAEGSMNMPMFIREHLAVPKMILDIAVLNTQPEYGSTGVRRQLSFSQKDIVLISFILIYLSIAVYLSYDAFDFGK</sequence>
<dbReference type="PATRIC" id="fig|1237149.3.peg.4132"/>
<evidence type="ECO:0000256" key="1">
    <source>
        <dbReference type="SAM" id="Phobius"/>
    </source>
</evidence>
<dbReference type="AlphaFoldDB" id="L8JQM9"/>
<feature type="transmembrane region" description="Helical" evidence="1">
    <location>
        <begin position="317"/>
        <end position="335"/>
    </location>
</feature>
<dbReference type="InterPro" id="IPR051599">
    <property type="entry name" value="Cell_Envelope_Assoc"/>
</dbReference>
<feature type="domain" description="DUF218" evidence="2">
    <location>
        <begin position="164"/>
        <end position="266"/>
    </location>
</feature>
<dbReference type="PANTHER" id="PTHR30336">
    <property type="entry name" value="INNER MEMBRANE PROTEIN, PROBABLE PERMEASE"/>
    <property type="match status" value="1"/>
</dbReference>
<dbReference type="PANTHER" id="PTHR30336:SF20">
    <property type="entry name" value="DUF218 DOMAIN-CONTAINING PROTEIN"/>
    <property type="match status" value="1"/>
</dbReference>
<dbReference type="CDD" id="cd06259">
    <property type="entry name" value="YdcF-like"/>
    <property type="match status" value="1"/>
</dbReference>
<dbReference type="Pfam" id="PF02698">
    <property type="entry name" value="DUF218"/>
    <property type="match status" value="1"/>
</dbReference>
<dbReference type="OrthoDB" id="9782395at2"/>
<reference evidence="3 4" key="1">
    <citation type="submission" date="2012-12" db="EMBL/GenBank/DDBJ databases">
        <title>Genome assembly of Fulvivirga imtechensis AK7.</title>
        <authorList>
            <person name="Nupur N."/>
            <person name="Khatri I."/>
            <person name="Kumar R."/>
            <person name="Subramanian S."/>
            <person name="Pinnaka A."/>
        </authorList>
    </citation>
    <scope>NUCLEOTIDE SEQUENCE [LARGE SCALE GENOMIC DNA]</scope>
    <source>
        <strain evidence="3 4">AK7</strain>
    </source>
</reference>
<comment type="caution">
    <text evidence="3">The sequence shown here is derived from an EMBL/GenBank/DDBJ whole genome shotgun (WGS) entry which is preliminary data.</text>
</comment>
<feature type="transmembrane region" description="Helical" evidence="1">
    <location>
        <begin position="60"/>
        <end position="79"/>
    </location>
</feature>
<evidence type="ECO:0000259" key="2">
    <source>
        <dbReference type="Pfam" id="PF02698"/>
    </source>
</evidence>
<evidence type="ECO:0000313" key="3">
    <source>
        <dbReference type="EMBL" id="ELR69769.1"/>
    </source>
</evidence>
<dbReference type="InterPro" id="IPR003848">
    <property type="entry name" value="DUF218"/>
</dbReference>
<evidence type="ECO:0000313" key="4">
    <source>
        <dbReference type="Proteomes" id="UP000011135"/>
    </source>
</evidence>
<keyword evidence="1" id="KW-0472">Membrane</keyword>
<gene>
    <name evidence="3" type="ORF">C900_04616</name>
</gene>
<keyword evidence="1" id="KW-0812">Transmembrane</keyword>
<dbReference type="STRING" id="1237149.C900_04616"/>
<organism evidence="3 4">
    <name type="scientific">Fulvivirga imtechensis AK7</name>
    <dbReference type="NCBI Taxonomy" id="1237149"/>
    <lineage>
        <taxon>Bacteria</taxon>
        <taxon>Pseudomonadati</taxon>
        <taxon>Bacteroidota</taxon>
        <taxon>Cytophagia</taxon>
        <taxon>Cytophagales</taxon>
        <taxon>Fulvivirgaceae</taxon>
        <taxon>Fulvivirga</taxon>
    </lineage>
</organism>
<dbReference type="eggNOG" id="COG2949">
    <property type="taxonomic scope" value="Bacteria"/>
</dbReference>
<dbReference type="GO" id="GO:0005886">
    <property type="term" value="C:plasma membrane"/>
    <property type="evidence" value="ECO:0007669"/>
    <property type="project" value="TreeGrafter"/>
</dbReference>